<dbReference type="InterPro" id="IPR036116">
    <property type="entry name" value="FN3_sf"/>
</dbReference>
<dbReference type="SUPFAM" id="SSF49265">
    <property type="entry name" value="Fibronectin type III"/>
    <property type="match status" value="1"/>
</dbReference>
<evidence type="ECO:0000313" key="2">
    <source>
        <dbReference type="Proteomes" id="UP000247536"/>
    </source>
</evidence>
<gene>
    <name evidence="1" type="ORF">DMY87_18050</name>
</gene>
<accession>A0ABX5NNT4</accession>
<sequence length="705" mass="76302">METVVGILESIALTIVASIGTTSVIASNLIYLGTMAALYGGLAYGAGVLQSLLVQKPAIPRPDDGSYNLKQNVPPLPIVYGRVKKGGDYVFLEQSGGTAFHIIVWSGRRIHGFFQHFLHDEDVILDSSGDVSGPDHFRKGGTNYVNIQTRLGLDAESAYGDATAAFPGAWTLDHRGDGLASVLMRVQTPPDKYYMQVFPNQMPEHSAVGDGALLYDPRKDSEQPGGIGSHRWNDPNSWQFSRNIALMRLDHLAQPFGGKLGFERMYMPEWMHAADVCDQIVTNRSGGTEPRYHGGMWFRTNNDPVEVGRTLDEAAELIVYERSDGLIGVHAGEYVTPDIRLTEADIFAIEVDKNKRLASTVLAVRGRYQNPASRYNTEDAALYGDPYAEFDDTERTKTLDNVAIQSHNHCQRKQKLTFIRANARRVTITADYSAAKSCAYRRFVQVHYPRRGLVEATIEITSTVSLDLRNMRISFSGIVVPSNLYAFNAAAEEGEPGASIPPIESGGVSVPAGFVVEVRNEVVTGGSTAAYLFGEWDDLGDTLRYEMEYERTSGSTGVQSVFAADGENFVRSGYLVDGQQYRVRLRAWGGGTPSNWTDYQLVTAVADPIAPGVVTGAAASGGAGQANFSWVAPNSANYTAVRIYINASNTFSGAMLVATEYGPPNIADGRVVTGLTAGTKYGFLVAINASGVPSAEAATGSFVVT</sequence>
<dbReference type="EMBL" id="QJRY01000007">
    <property type="protein sequence ID" value="PYB71499.1"/>
    <property type="molecule type" value="Genomic_DNA"/>
</dbReference>
<dbReference type="Proteomes" id="UP000247536">
    <property type="component" value="Unassembled WGS sequence"/>
</dbReference>
<comment type="caution">
    <text evidence="1">The sequence shown here is derived from an EMBL/GenBank/DDBJ whole genome shotgun (WGS) entry which is preliminary data.</text>
</comment>
<organism evidence="1 2">
    <name type="scientific">Rhizobium wuzhouense</name>
    <dbReference type="NCBI Taxonomy" id="1986026"/>
    <lineage>
        <taxon>Bacteria</taxon>
        <taxon>Pseudomonadati</taxon>
        <taxon>Pseudomonadota</taxon>
        <taxon>Alphaproteobacteria</taxon>
        <taxon>Hyphomicrobiales</taxon>
        <taxon>Rhizobiaceae</taxon>
        <taxon>Rhizobium/Agrobacterium group</taxon>
        <taxon>Rhizobium</taxon>
    </lineage>
</organism>
<evidence type="ECO:0000313" key="1">
    <source>
        <dbReference type="EMBL" id="PYB71499.1"/>
    </source>
</evidence>
<evidence type="ECO:0008006" key="3">
    <source>
        <dbReference type="Google" id="ProtNLM"/>
    </source>
</evidence>
<keyword evidence="2" id="KW-1185">Reference proteome</keyword>
<name>A0ABX5NNT4_9HYPH</name>
<proteinExistence type="predicted"/>
<reference evidence="1 2" key="1">
    <citation type="submission" date="2018-06" db="EMBL/GenBank/DDBJ databases">
        <title>Rhizobium wuzhouense sp. nov., isolated from roots of Oryza officinalis.</title>
        <authorList>
            <person name="Yuan T."/>
        </authorList>
    </citation>
    <scope>NUCLEOTIDE SEQUENCE [LARGE SCALE GENOMIC DNA]</scope>
    <source>
        <strain evidence="1 2">W44</strain>
    </source>
</reference>
<protein>
    <recommendedName>
        <fullName evidence="3">Fibronectin type III domain-containing protein</fullName>
    </recommendedName>
</protein>